<feature type="transmembrane region" description="Helical" evidence="1">
    <location>
        <begin position="44"/>
        <end position="66"/>
    </location>
</feature>
<dbReference type="EMBL" id="BAEG01000110">
    <property type="protein sequence ID" value="GAB16051.1"/>
    <property type="molecule type" value="Genomic_DNA"/>
</dbReference>
<keyword evidence="1" id="KW-1133">Transmembrane helix</keyword>
<gene>
    <name evidence="2" type="ORF">ARGLB_110_00120</name>
</gene>
<keyword evidence="3" id="KW-1185">Reference proteome</keyword>
<dbReference type="Proteomes" id="UP000003828">
    <property type="component" value="Unassembled WGS sequence"/>
</dbReference>
<evidence type="ECO:0000313" key="3">
    <source>
        <dbReference type="Proteomes" id="UP000003828"/>
    </source>
</evidence>
<sequence>MTAINSVQSPTGLRLLSAVMGIFAAGFIWALYYGSATGSFKIEAYVLCAVMSLVSISMMIWGFRLANMRTKWIRQKKQQQNA</sequence>
<dbReference type="RefSeq" id="WP_003805978.1">
    <property type="nucleotide sequence ID" value="NZ_BAEG01000110.1"/>
</dbReference>
<evidence type="ECO:0000256" key="1">
    <source>
        <dbReference type="SAM" id="Phobius"/>
    </source>
</evidence>
<keyword evidence="1" id="KW-0812">Transmembrane</keyword>
<protein>
    <submittedName>
        <fullName evidence="2">Uncharacterized protein</fullName>
    </submittedName>
</protein>
<feature type="transmembrane region" description="Helical" evidence="1">
    <location>
        <begin position="12"/>
        <end position="32"/>
    </location>
</feature>
<keyword evidence="1" id="KW-0472">Membrane</keyword>
<organism evidence="2 3">
    <name type="scientific">Arthrobacter globiformis (strain ATCC 8010 / DSM 20124 / JCM 1332 / NBRC 12137 / NCIMB 8907 / NRRL B-2979 / 168)</name>
    <dbReference type="NCBI Taxonomy" id="1077972"/>
    <lineage>
        <taxon>Bacteria</taxon>
        <taxon>Bacillati</taxon>
        <taxon>Actinomycetota</taxon>
        <taxon>Actinomycetes</taxon>
        <taxon>Micrococcales</taxon>
        <taxon>Micrococcaceae</taxon>
        <taxon>Arthrobacter</taxon>
    </lineage>
</organism>
<proteinExistence type="predicted"/>
<name>H0QTA0_ARTG1</name>
<reference evidence="2 3" key="1">
    <citation type="submission" date="2011-12" db="EMBL/GenBank/DDBJ databases">
        <title>Whole genome shotgun sequence of Arthrobacter globiformis NBRC 12137.</title>
        <authorList>
            <person name="Miyazawa S."/>
            <person name="Hosoyama A."/>
            <person name="Tsuchikane K."/>
            <person name="Katsumata H."/>
            <person name="Yamazaki S."/>
            <person name="Fujita N."/>
        </authorList>
    </citation>
    <scope>NUCLEOTIDE SEQUENCE [LARGE SCALE GENOMIC DNA]</scope>
    <source>
        <strain evidence="2 3">NBRC 12137</strain>
    </source>
</reference>
<accession>H0QTA0</accession>
<dbReference type="AlphaFoldDB" id="H0QTA0"/>
<evidence type="ECO:0000313" key="2">
    <source>
        <dbReference type="EMBL" id="GAB16051.1"/>
    </source>
</evidence>
<comment type="caution">
    <text evidence="2">The sequence shown here is derived from an EMBL/GenBank/DDBJ whole genome shotgun (WGS) entry which is preliminary data.</text>
</comment>